<reference evidence="2 3" key="1">
    <citation type="submission" date="2014-10" db="EMBL/GenBank/DDBJ databases">
        <title>Draft genome sequence of Actinoplanes utahensis NRRL 12052.</title>
        <authorList>
            <person name="Velasco-Bucheli B."/>
            <person name="del Cerro C."/>
            <person name="Hormigo D."/>
            <person name="Garcia J.L."/>
            <person name="Acebal C."/>
            <person name="Arroyo M."/>
            <person name="de la Mata I."/>
        </authorList>
    </citation>
    <scope>NUCLEOTIDE SEQUENCE [LARGE SCALE GENOMIC DNA]</scope>
    <source>
        <strain evidence="2 3">NRRL 12052</strain>
    </source>
</reference>
<comment type="caution">
    <text evidence="2">The sequence shown here is derived from an EMBL/GenBank/DDBJ whole genome shotgun (WGS) entry which is preliminary data.</text>
</comment>
<dbReference type="AlphaFoldDB" id="A0A0A6UE93"/>
<feature type="compositionally biased region" description="Basic and acidic residues" evidence="1">
    <location>
        <begin position="115"/>
        <end position="127"/>
    </location>
</feature>
<dbReference type="Proteomes" id="UP000054537">
    <property type="component" value="Unassembled WGS sequence"/>
</dbReference>
<evidence type="ECO:0000313" key="3">
    <source>
        <dbReference type="Proteomes" id="UP000054537"/>
    </source>
</evidence>
<proteinExistence type="predicted"/>
<protein>
    <submittedName>
        <fullName evidence="2">Uncharacterized protein</fullName>
    </submittedName>
</protein>
<feature type="region of interest" description="Disordered" evidence="1">
    <location>
        <begin position="108"/>
        <end position="127"/>
    </location>
</feature>
<evidence type="ECO:0000256" key="1">
    <source>
        <dbReference type="SAM" id="MobiDB-lite"/>
    </source>
</evidence>
<keyword evidence="3" id="KW-1185">Reference proteome</keyword>
<dbReference type="RefSeq" id="WP_043529703.1">
    <property type="nucleotide sequence ID" value="NZ_BAABKU010000042.1"/>
</dbReference>
<sequence>MKAEQRGDDCLLTLSKAELMVIISALGELRSLVPDTDFEDRVGVDPERFHELTEAMVGIARKIPAPVTMPSGPYTFPLRVDREVFLVIGRTAAIRGTSANGALRHLLHLPPSDTAKQDTADTTRDDT</sequence>
<accession>A0A0A6UE93</accession>
<dbReference type="EMBL" id="JRTT01000046">
    <property type="protein sequence ID" value="KHD74340.1"/>
    <property type="molecule type" value="Genomic_DNA"/>
</dbReference>
<organism evidence="2 3">
    <name type="scientific">Actinoplanes utahensis</name>
    <dbReference type="NCBI Taxonomy" id="1869"/>
    <lineage>
        <taxon>Bacteria</taxon>
        <taxon>Bacillati</taxon>
        <taxon>Actinomycetota</taxon>
        <taxon>Actinomycetes</taxon>
        <taxon>Micromonosporales</taxon>
        <taxon>Micromonosporaceae</taxon>
        <taxon>Actinoplanes</taxon>
    </lineage>
</organism>
<gene>
    <name evidence="2" type="ORF">MB27_29130</name>
</gene>
<name>A0A0A6UE93_ACTUT</name>
<evidence type="ECO:0000313" key="2">
    <source>
        <dbReference type="EMBL" id="KHD74340.1"/>
    </source>
</evidence>